<evidence type="ECO:0000313" key="3">
    <source>
        <dbReference type="Proteomes" id="UP000079169"/>
    </source>
</evidence>
<dbReference type="GeneID" id="103524326"/>
<evidence type="ECO:0000256" key="2">
    <source>
        <dbReference type="SAM" id="MobiDB-lite"/>
    </source>
</evidence>
<feature type="region of interest" description="Disordered" evidence="2">
    <location>
        <begin position="63"/>
        <end position="100"/>
    </location>
</feature>
<name>A0A3Q0JL95_DIACI</name>
<dbReference type="KEGG" id="dci:103524326"/>
<feature type="coiled-coil region" evidence="1">
    <location>
        <begin position="264"/>
        <end position="312"/>
    </location>
</feature>
<keyword evidence="1" id="KW-0175">Coiled coil</keyword>
<gene>
    <name evidence="4" type="primary">LOC103524326</name>
</gene>
<dbReference type="PaxDb" id="121845-A0A3Q0JL95"/>
<sequence length="456" mass="52821">MSDDHQDFKTKFNAVKEDLHGLADYLLFNKDFKLTPEEIEDINAVKTIEMLYLDADEFEKKIPHVKSGPSKSAKTLELKQHSKSQPNTAKSRNKSKNLSRTLIEDFNMSKHGGDKRSPKVQTRDDLNNLTALLKEKDEKIKHAMEKLELLMEKFQSSQNQIKSLTRTNEAKCQKIKQETEAQFIKVIEEKDEAIEVLLTKVQNFENVIRSLIQEAEEKNQAFTDDKKQVIDMFAQTLDTTRDQFENNFLSSKVKMLETTIQNNKDIALRREQDYEQEISTLKQTIHLLTRDKEELIEVHNKLESENSKLLLELQKNGPCDLKSTIYEDKEIQSDLIPAISGLIGTVNDEEHNIVNHIRQTARKNIDTNHTQTDLNEARVDDNIHKTEINNYFPNLNSGMSHRSVCLLREQCLNSKSFTFTDFKQNLLQCADLVDQMKVHLEAKGLEARRLHLQCTH</sequence>
<evidence type="ECO:0000313" key="4">
    <source>
        <dbReference type="RefSeq" id="XP_026689136.1"/>
    </source>
</evidence>
<evidence type="ECO:0000256" key="1">
    <source>
        <dbReference type="SAM" id="Coils"/>
    </source>
</evidence>
<proteinExistence type="predicted"/>
<protein>
    <submittedName>
        <fullName evidence="4">Centromere-associated protein E-like</fullName>
    </submittedName>
</protein>
<reference evidence="4" key="1">
    <citation type="submission" date="2025-08" db="UniProtKB">
        <authorList>
            <consortium name="RefSeq"/>
        </authorList>
    </citation>
    <scope>IDENTIFICATION</scope>
</reference>
<dbReference type="AlphaFoldDB" id="A0A3Q0JL95"/>
<feature type="coiled-coil region" evidence="1">
    <location>
        <begin position="119"/>
        <end position="232"/>
    </location>
</feature>
<accession>A0A3Q0JL95</accession>
<organism evidence="3 4">
    <name type="scientific">Diaphorina citri</name>
    <name type="common">Asian citrus psyllid</name>
    <dbReference type="NCBI Taxonomy" id="121845"/>
    <lineage>
        <taxon>Eukaryota</taxon>
        <taxon>Metazoa</taxon>
        <taxon>Ecdysozoa</taxon>
        <taxon>Arthropoda</taxon>
        <taxon>Hexapoda</taxon>
        <taxon>Insecta</taxon>
        <taxon>Pterygota</taxon>
        <taxon>Neoptera</taxon>
        <taxon>Paraneoptera</taxon>
        <taxon>Hemiptera</taxon>
        <taxon>Sternorrhyncha</taxon>
        <taxon>Psylloidea</taxon>
        <taxon>Psyllidae</taxon>
        <taxon>Diaphorininae</taxon>
        <taxon>Diaphorina</taxon>
    </lineage>
</organism>
<dbReference type="Proteomes" id="UP000079169">
    <property type="component" value="Unplaced"/>
</dbReference>
<dbReference type="RefSeq" id="XP_026689136.1">
    <property type="nucleotide sequence ID" value="XM_026833335.1"/>
</dbReference>
<keyword evidence="3" id="KW-1185">Reference proteome</keyword>